<dbReference type="AlphaFoldDB" id="A0A835HPT2"/>
<accession>A0A835HPT2</accession>
<comment type="caution">
    <text evidence="3">The sequence shown here is derived from an EMBL/GenBank/DDBJ whole genome shotgun (WGS) entry which is preliminary data.</text>
</comment>
<keyword evidence="4" id="KW-1185">Reference proteome</keyword>
<gene>
    <name evidence="3" type="ORF">IFM89_034602</name>
</gene>
<name>A0A835HPT2_9MAGN</name>
<keyword evidence="2" id="KW-0732">Signal</keyword>
<evidence type="ECO:0000313" key="4">
    <source>
        <dbReference type="Proteomes" id="UP000631114"/>
    </source>
</evidence>
<evidence type="ECO:0000256" key="1">
    <source>
        <dbReference type="SAM" id="MobiDB-lite"/>
    </source>
</evidence>
<feature type="chain" id="PRO_5032770749" evidence="2">
    <location>
        <begin position="19"/>
        <end position="276"/>
    </location>
</feature>
<dbReference type="EMBL" id="JADFTS010000006">
    <property type="protein sequence ID" value="KAF9603269.1"/>
    <property type="molecule type" value="Genomic_DNA"/>
</dbReference>
<reference evidence="3 4" key="1">
    <citation type="submission" date="2020-10" db="EMBL/GenBank/DDBJ databases">
        <title>The Coptis chinensis genome and diversification of protoberbering-type alkaloids.</title>
        <authorList>
            <person name="Wang B."/>
            <person name="Shu S."/>
            <person name="Song C."/>
            <person name="Liu Y."/>
        </authorList>
    </citation>
    <scope>NUCLEOTIDE SEQUENCE [LARGE SCALE GENOMIC DNA]</scope>
    <source>
        <strain evidence="3">HL-2020</strain>
        <tissue evidence="3">Leaf</tissue>
    </source>
</reference>
<sequence length="276" mass="30911">MNHMRLLLITTRFAHSLALPTHVEKNALGFRQVEGLSTAANGEAFFDVVTEEPIETGLARVAHQELSDLVTMWRTTLLFYLPSLSKREGDANTPSFPTKILLSLGLNASLNSPIWADQTKRKNGGGGGREEKKRGNPGLAGIGSTFERSNGDFLLTYCAQRGSDYEVLGSVWQSLKPLNRQPLRDGPTFGLKQTLKQIRAFGSSTATMGLNARWKHVQNILQKFVITSIWREANFSGDLLCRKGVTLTHNMGRTYLGRPSWITRWEHPASTYYRFR</sequence>
<feature type="region of interest" description="Disordered" evidence="1">
    <location>
        <begin position="115"/>
        <end position="143"/>
    </location>
</feature>
<dbReference type="OrthoDB" id="1938131at2759"/>
<evidence type="ECO:0000313" key="3">
    <source>
        <dbReference type="EMBL" id="KAF9603269.1"/>
    </source>
</evidence>
<organism evidence="3 4">
    <name type="scientific">Coptis chinensis</name>
    <dbReference type="NCBI Taxonomy" id="261450"/>
    <lineage>
        <taxon>Eukaryota</taxon>
        <taxon>Viridiplantae</taxon>
        <taxon>Streptophyta</taxon>
        <taxon>Embryophyta</taxon>
        <taxon>Tracheophyta</taxon>
        <taxon>Spermatophyta</taxon>
        <taxon>Magnoliopsida</taxon>
        <taxon>Ranunculales</taxon>
        <taxon>Ranunculaceae</taxon>
        <taxon>Coptidoideae</taxon>
        <taxon>Coptis</taxon>
    </lineage>
</organism>
<feature type="signal peptide" evidence="2">
    <location>
        <begin position="1"/>
        <end position="18"/>
    </location>
</feature>
<protein>
    <submittedName>
        <fullName evidence="3">Uncharacterized protein</fullName>
    </submittedName>
</protein>
<proteinExistence type="predicted"/>
<dbReference type="Proteomes" id="UP000631114">
    <property type="component" value="Unassembled WGS sequence"/>
</dbReference>
<evidence type="ECO:0000256" key="2">
    <source>
        <dbReference type="SAM" id="SignalP"/>
    </source>
</evidence>